<keyword evidence="3 7" id="KW-1133">Transmembrane helix</keyword>
<evidence type="ECO:0000256" key="1">
    <source>
        <dbReference type="ARBA" id="ARBA00004141"/>
    </source>
</evidence>
<evidence type="ECO:0008006" key="10">
    <source>
        <dbReference type="Google" id="ProtNLM"/>
    </source>
</evidence>
<dbReference type="PANTHER" id="PTHR30520:SF6">
    <property type="entry name" value="FORMATE_NITRATE FAMILY TRANSPORTER (EUROFUNG)"/>
    <property type="match status" value="1"/>
</dbReference>
<evidence type="ECO:0000256" key="5">
    <source>
        <dbReference type="ARBA" id="ARBA00049660"/>
    </source>
</evidence>
<evidence type="ECO:0000256" key="4">
    <source>
        <dbReference type="ARBA" id="ARBA00023136"/>
    </source>
</evidence>
<name>A0ABR3TB91_9PEZI</name>
<feature type="transmembrane region" description="Helical" evidence="7">
    <location>
        <begin position="42"/>
        <end position="62"/>
    </location>
</feature>
<keyword evidence="2 7" id="KW-0812">Transmembrane</keyword>
<evidence type="ECO:0000313" key="8">
    <source>
        <dbReference type="EMBL" id="KAL1636494.1"/>
    </source>
</evidence>
<dbReference type="Proteomes" id="UP001521116">
    <property type="component" value="Unassembled WGS sequence"/>
</dbReference>
<dbReference type="Pfam" id="PF01226">
    <property type="entry name" value="Form_Nir_trans"/>
    <property type="match status" value="1"/>
</dbReference>
<comment type="similarity">
    <text evidence="5">Belongs to the FNT transporter (TC 1.A.16) family.</text>
</comment>
<feature type="region of interest" description="Disordered" evidence="6">
    <location>
        <begin position="239"/>
        <end position="259"/>
    </location>
</feature>
<protein>
    <recommendedName>
        <fullName evidence="10">Formate/nitrite transporter</fullName>
    </recommendedName>
</protein>
<feature type="transmembrane region" description="Helical" evidence="7">
    <location>
        <begin position="93"/>
        <end position="112"/>
    </location>
</feature>
<gene>
    <name evidence="8" type="ORF">SLS56_001077</name>
</gene>
<evidence type="ECO:0000313" key="9">
    <source>
        <dbReference type="Proteomes" id="UP001521116"/>
    </source>
</evidence>
<comment type="caution">
    <text evidence="8">The sequence shown here is derived from an EMBL/GenBank/DDBJ whole genome shotgun (WGS) entry which is preliminary data.</text>
</comment>
<feature type="transmembrane region" description="Helical" evidence="7">
    <location>
        <begin position="166"/>
        <end position="190"/>
    </location>
</feature>
<keyword evidence="9" id="KW-1185">Reference proteome</keyword>
<comment type="subcellular location">
    <subcellularLocation>
        <location evidence="1">Membrane</location>
        <topology evidence="1">Multi-pass membrane protein</topology>
    </subcellularLocation>
</comment>
<evidence type="ECO:0000256" key="3">
    <source>
        <dbReference type="ARBA" id="ARBA00022989"/>
    </source>
</evidence>
<feature type="transmembrane region" description="Helical" evidence="7">
    <location>
        <begin position="124"/>
        <end position="146"/>
    </location>
</feature>
<dbReference type="PANTHER" id="PTHR30520">
    <property type="entry name" value="FORMATE TRANSPORTER-RELATED"/>
    <property type="match status" value="1"/>
</dbReference>
<organism evidence="8 9">
    <name type="scientific">Neofusicoccum ribis</name>
    <dbReference type="NCBI Taxonomy" id="45134"/>
    <lineage>
        <taxon>Eukaryota</taxon>
        <taxon>Fungi</taxon>
        <taxon>Dikarya</taxon>
        <taxon>Ascomycota</taxon>
        <taxon>Pezizomycotina</taxon>
        <taxon>Dothideomycetes</taxon>
        <taxon>Dothideomycetes incertae sedis</taxon>
        <taxon>Botryosphaeriales</taxon>
        <taxon>Botryosphaeriaceae</taxon>
        <taxon>Neofusicoccum</taxon>
    </lineage>
</organism>
<dbReference type="InterPro" id="IPR000292">
    <property type="entry name" value="For/NO2_transpt"/>
</dbReference>
<keyword evidence="4 7" id="KW-0472">Membrane</keyword>
<evidence type="ECO:0000256" key="6">
    <source>
        <dbReference type="SAM" id="MobiDB-lite"/>
    </source>
</evidence>
<dbReference type="InterPro" id="IPR023271">
    <property type="entry name" value="Aquaporin-like"/>
</dbReference>
<dbReference type="Gene3D" id="1.20.1080.10">
    <property type="entry name" value="Glycerol uptake facilitator protein"/>
    <property type="match status" value="1"/>
</dbReference>
<feature type="transmembrane region" description="Helical" evidence="7">
    <location>
        <begin position="6"/>
        <end position="30"/>
    </location>
</feature>
<dbReference type="PROSITE" id="PS01006">
    <property type="entry name" value="FORMATE_NITRITE_TP_2"/>
    <property type="match status" value="1"/>
</dbReference>
<accession>A0ABR3TB91</accession>
<feature type="compositionally biased region" description="Low complexity" evidence="6">
    <location>
        <begin position="245"/>
        <end position="259"/>
    </location>
</feature>
<evidence type="ECO:0000256" key="2">
    <source>
        <dbReference type="ARBA" id="ARBA00022692"/>
    </source>
</evidence>
<sequence length="259" mass="28721">MLTAVRLVLIILTGTDLCTGSFMYTTVAVLHRRLSVARMLSHWLLTFLGNLAGALFMVGVIFGPGGVFAADPFKEEAILFATKKQVKPLFHEIFLRGIGCNWLVCLACFLGMQGRDLASKILGIYWPVFAFVSLGFDHVAANMFFVPLGLWLDAPGLTVGLYVWKGVVPALLGNIVGGGLFCGTFLWFLYLQGQEAPEIDGLSWHAYQHHHHHHGHHDDEEKGENFEMKRKDRLGILRQQQVKDSTSSLVSGSGHSERI</sequence>
<dbReference type="InterPro" id="IPR024002">
    <property type="entry name" value="For/NO2_transpt_CS"/>
</dbReference>
<dbReference type="EMBL" id="JAJVDC020000006">
    <property type="protein sequence ID" value="KAL1636494.1"/>
    <property type="molecule type" value="Genomic_DNA"/>
</dbReference>
<reference evidence="8 9" key="1">
    <citation type="submission" date="2024-02" db="EMBL/GenBank/DDBJ databases">
        <title>De novo assembly and annotation of 12 fungi associated with fruit tree decline syndrome in Ontario, Canada.</title>
        <authorList>
            <person name="Sulman M."/>
            <person name="Ellouze W."/>
            <person name="Ilyukhin E."/>
        </authorList>
    </citation>
    <scope>NUCLEOTIDE SEQUENCE [LARGE SCALE GENOMIC DNA]</scope>
    <source>
        <strain evidence="8 9">M1-105</strain>
    </source>
</reference>
<evidence type="ECO:0000256" key="7">
    <source>
        <dbReference type="SAM" id="Phobius"/>
    </source>
</evidence>
<proteinExistence type="inferred from homology"/>